<keyword evidence="13" id="KW-1185">Reference proteome</keyword>
<keyword evidence="10" id="KW-1133">Transmembrane helix</keyword>
<dbReference type="GeneID" id="95549623"/>
<dbReference type="CDD" id="cd10839">
    <property type="entry name" value="cpPDZ1_DegP-like"/>
    <property type="match status" value="1"/>
</dbReference>
<dbReference type="Pfam" id="PF13365">
    <property type="entry name" value="Trypsin_2"/>
    <property type="match status" value="1"/>
</dbReference>
<keyword evidence="10" id="KW-0812">Transmembrane</keyword>
<name>A0A1X7F4J4_TRICW</name>
<dbReference type="PROSITE" id="PS50106">
    <property type="entry name" value="PDZ"/>
    <property type="match status" value="1"/>
</dbReference>
<dbReference type="InterPro" id="IPR009003">
    <property type="entry name" value="Peptidase_S1_PA"/>
</dbReference>
<evidence type="ECO:0000259" key="11">
    <source>
        <dbReference type="PROSITE" id="PS50106"/>
    </source>
</evidence>
<keyword evidence="5" id="KW-0378">Hydrolase</keyword>
<evidence type="ECO:0000313" key="12">
    <source>
        <dbReference type="EMBL" id="SMF45130.1"/>
    </source>
</evidence>
<dbReference type="InterPro" id="IPR036034">
    <property type="entry name" value="PDZ_sf"/>
</dbReference>
<evidence type="ECO:0000256" key="3">
    <source>
        <dbReference type="ARBA" id="ARBA00022729"/>
    </source>
</evidence>
<dbReference type="EMBL" id="FXAH01000007">
    <property type="protein sequence ID" value="SMF45130.1"/>
    <property type="molecule type" value="Genomic_DNA"/>
</dbReference>
<dbReference type="Gene3D" id="2.30.42.10">
    <property type="match status" value="1"/>
</dbReference>
<feature type="domain" description="PDZ" evidence="11">
    <location>
        <begin position="284"/>
        <end position="374"/>
    </location>
</feature>
<dbReference type="PRINTS" id="PR00834">
    <property type="entry name" value="PROTEASES2C"/>
</dbReference>
<dbReference type="NCBIfam" id="TIGR02037">
    <property type="entry name" value="degP_htrA_DO"/>
    <property type="match status" value="1"/>
</dbReference>
<proteinExistence type="inferred from homology"/>
<feature type="binding site" evidence="8">
    <location>
        <begin position="238"/>
        <end position="240"/>
    </location>
    <ligand>
        <name>substrate</name>
    </ligand>
</feature>
<evidence type="ECO:0000256" key="4">
    <source>
        <dbReference type="ARBA" id="ARBA00022737"/>
    </source>
</evidence>
<keyword evidence="3" id="KW-0732">Signal</keyword>
<feature type="binding site" evidence="8">
    <location>
        <position position="166"/>
    </location>
    <ligand>
        <name>substrate</name>
    </ligand>
</feature>
<dbReference type="InterPro" id="IPR001940">
    <property type="entry name" value="Peptidase_S1C"/>
</dbReference>
<dbReference type="FunFam" id="2.40.10.10:FF:000001">
    <property type="entry name" value="Periplasmic serine protease DegS"/>
    <property type="match status" value="1"/>
</dbReference>
<organism evidence="12 13">
    <name type="scientific">Trinickia caryophylli</name>
    <name type="common">Paraburkholderia caryophylli</name>
    <dbReference type="NCBI Taxonomy" id="28094"/>
    <lineage>
        <taxon>Bacteria</taxon>
        <taxon>Pseudomonadati</taxon>
        <taxon>Pseudomonadota</taxon>
        <taxon>Betaproteobacteria</taxon>
        <taxon>Burkholderiales</taxon>
        <taxon>Burkholderiaceae</taxon>
        <taxon>Trinickia</taxon>
    </lineage>
</organism>
<evidence type="ECO:0000256" key="6">
    <source>
        <dbReference type="ARBA" id="ARBA00022825"/>
    </source>
</evidence>
<dbReference type="GO" id="GO:0004252">
    <property type="term" value="F:serine-type endopeptidase activity"/>
    <property type="evidence" value="ECO:0007669"/>
    <property type="project" value="InterPro"/>
</dbReference>
<keyword evidence="4" id="KW-0677">Repeat</keyword>
<evidence type="ECO:0000256" key="8">
    <source>
        <dbReference type="PIRSR" id="PIRSR611782-2"/>
    </source>
</evidence>
<keyword evidence="10" id="KW-0472">Membrane</keyword>
<evidence type="ECO:0000256" key="2">
    <source>
        <dbReference type="ARBA" id="ARBA00022670"/>
    </source>
</evidence>
<keyword evidence="2 12" id="KW-0645">Protease</keyword>
<feature type="binding site" evidence="8">
    <location>
        <position position="136"/>
    </location>
    <ligand>
        <name>substrate</name>
    </ligand>
</feature>
<dbReference type="SMART" id="SM00228">
    <property type="entry name" value="PDZ"/>
    <property type="match status" value="1"/>
</dbReference>
<dbReference type="Proteomes" id="UP000192911">
    <property type="component" value="Unassembled WGS sequence"/>
</dbReference>
<dbReference type="SUPFAM" id="SSF50156">
    <property type="entry name" value="PDZ domain-like"/>
    <property type="match status" value="1"/>
</dbReference>
<protein>
    <submittedName>
        <fullName evidence="12">Serine protease DegQ</fullName>
    </submittedName>
</protein>
<dbReference type="GO" id="GO:0006508">
    <property type="term" value="P:proteolysis"/>
    <property type="evidence" value="ECO:0007669"/>
    <property type="project" value="UniProtKB-KW"/>
</dbReference>
<feature type="transmembrane region" description="Helical" evidence="10">
    <location>
        <begin position="6"/>
        <end position="26"/>
    </location>
</feature>
<feature type="region of interest" description="Disordered" evidence="9">
    <location>
        <begin position="379"/>
        <end position="403"/>
    </location>
</feature>
<gene>
    <name evidence="12" type="ORF">SAMN06295900_107104</name>
</gene>
<evidence type="ECO:0000256" key="5">
    <source>
        <dbReference type="ARBA" id="ARBA00022801"/>
    </source>
</evidence>
<dbReference type="InterPro" id="IPR051201">
    <property type="entry name" value="Chloro_Bact_Ser_Proteases"/>
</dbReference>
<evidence type="ECO:0000313" key="13">
    <source>
        <dbReference type="Proteomes" id="UP000192911"/>
    </source>
</evidence>
<dbReference type="AlphaFoldDB" id="A0A1X7F4J4"/>
<dbReference type="Gene3D" id="2.40.10.120">
    <property type="match status" value="1"/>
</dbReference>
<reference evidence="13" key="1">
    <citation type="submission" date="2017-04" db="EMBL/GenBank/DDBJ databases">
        <authorList>
            <person name="Varghese N."/>
            <person name="Submissions S."/>
        </authorList>
    </citation>
    <scope>NUCLEOTIDE SEQUENCE [LARGE SCALE GENOMIC DNA]</scope>
    <source>
        <strain evidence="13">Ballard 720</strain>
    </source>
</reference>
<dbReference type="STRING" id="28094.SAMN06295900_107104"/>
<keyword evidence="6" id="KW-0720">Serine protease</keyword>
<comment type="similarity">
    <text evidence="1">Belongs to the peptidase S1C family.</text>
</comment>
<sequence>MLRRFWLFFAQAVTVLLALMFIVVTLKPQWLQRQGQFGKQLASPIVALREVAPGTGAAPMVASYADAAQRAMPAVVNVFSGKGGSVPPNPQANDPLFRYFFGNPKGGRDQQPDDSATNLGSGVIVSSEGYILTNQHVVDGADQIEVALADGRRTTAKVVGVDPETDLAVLKINVTNLPTITLGRVDEARVGDVVLAIGNPFGVGQTVTMGIVSALGRNHLGINTFENFIQTDAPINPGNSGGALVDAHGNLLGINTAIYSRSGGSLGIGFAIPVSTAKSVLESIITTGTVTRGWIGVEPQDVTPAIAESFGLEQKGTIVAGVLQGGPADKAGIKPGDVLLDVNGQEITDTTRLLNVIAQIKPGTDAKIRLMRKSKEMEVDVLIGKRPPPPKQAAEDSDQQQDE</sequence>
<dbReference type="InterPro" id="IPR001478">
    <property type="entry name" value="PDZ"/>
</dbReference>
<evidence type="ECO:0000256" key="1">
    <source>
        <dbReference type="ARBA" id="ARBA00010541"/>
    </source>
</evidence>
<evidence type="ECO:0000256" key="7">
    <source>
        <dbReference type="PIRSR" id="PIRSR611782-1"/>
    </source>
</evidence>
<evidence type="ECO:0000256" key="10">
    <source>
        <dbReference type="SAM" id="Phobius"/>
    </source>
</evidence>
<evidence type="ECO:0000256" key="9">
    <source>
        <dbReference type="SAM" id="MobiDB-lite"/>
    </source>
</evidence>
<dbReference type="RefSeq" id="WP_085228230.1">
    <property type="nucleotide sequence ID" value="NZ_BSQD01000011.1"/>
</dbReference>
<accession>A0A1X7F4J4</accession>
<dbReference type="InterPro" id="IPR011782">
    <property type="entry name" value="Pept_S1C_Do"/>
</dbReference>
<dbReference type="Pfam" id="PF13180">
    <property type="entry name" value="PDZ_2"/>
    <property type="match status" value="1"/>
</dbReference>
<dbReference type="OrthoDB" id="9758917at2"/>
<feature type="active site" description="Charge relay system" evidence="7">
    <location>
        <position position="166"/>
    </location>
</feature>
<dbReference type="PANTHER" id="PTHR43343">
    <property type="entry name" value="PEPTIDASE S12"/>
    <property type="match status" value="1"/>
</dbReference>
<dbReference type="PANTHER" id="PTHR43343:SF3">
    <property type="entry name" value="PROTEASE DO-LIKE 8, CHLOROPLASTIC"/>
    <property type="match status" value="1"/>
</dbReference>
<feature type="active site" description="Charge relay system" evidence="7">
    <location>
        <position position="136"/>
    </location>
</feature>
<dbReference type="SUPFAM" id="SSF50494">
    <property type="entry name" value="Trypsin-like serine proteases"/>
    <property type="match status" value="1"/>
</dbReference>
<feature type="active site" description="Charge relay system" evidence="7">
    <location>
        <position position="240"/>
    </location>
</feature>